<evidence type="ECO:0000259" key="3">
    <source>
        <dbReference type="Pfam" id="PF14479"/>
    </source>
</evidence>
<dbReference type="OrthoDB" id="2362444at2759"/>
<keyword evidence="5" id="KW-1185">Reference proteome</keyword>
<name>A0A409XHC6_PSICY</name>
<evidence type="ECO:0000256" key="1">
    <source>
        <dbReference type="PROSITE-ProRule" id="PRU00339"/>
    </source>
</evidence>
<evidence type="ECO:0000256" key="2">
    <source>
        <dbReference type="SAM" id="MobiDB-lite"/>
    </source>
</evidence>
<dbReference type="InParanoid" id="A0A409XHC6"/>
<protein>
    <recommendedName>
        <fullName evidence="3">Prion-inhibition and propagation HeLo domain-containing protein</fullName>
    </recommendedName>
</protein>
<dbReference type="PANTHER" id="PTHR42345">
    <property type="entry name" value="TPR_REGION DOMAIN-CONTAINING PROTEIN"/>
    <property type="match status" value="1"/>
</dbReference>
<dbReference type="Proteomes" id="UP000283269">
    <property type="component" value="Unassembled WGS sequence"/>
</dbReference>
<dbReference type="Pfam" id="PF00515">
    <property type="entry name" value="TPR_1"/>
    <property type="match status" value="1"/>
</dbReference>
<dbReference type="PROSITE" id="PS50005">
    <property type="entry name" value="TPR"/>
    <property type="match status" value="2"/>
</dbReference>
<organism evidence="4 5">
    <name type="scientific">Psilocybe cyanescens</name>
    <dbReference type="NCBI Taxonomy" id="93625"/>
    <lineage>
        <taxon>Eukaryota</taxon>
        <taxon>Fungi</taxon>
        <taxon>Dikarya</taxon>
        <taxon>Basidiomycota</taxon>
        <taxon>Agaricomycotina</taxon>
        <taxon>Agaricomycetes</taxon>
        <taxon>Agaricomycetidae</taxon>
        <taxon>Agaricales</taxon>
        <taxon>Agaricineae</taxon>
        <taxon>Strophariaceae</taxon>
        <taxon>Psilocybe</taxon>
    </lineage>
</organism>
<feature type="domain" description="Prion-inhibition and propagation HeLo" evidence="3">
    <location>
        <begin position="37"/>
        <end position="230"/>
    </location>
</feature>
<dbReference type="SUPFAM" id="SSF48452">
    <property type="entry name" value="TPR-like"/>
    <property type="match status" value="1"/>
</dbReference>
<sequence length="1098" mass="124520">MSLFPNSKNVRVTGGNFQVVAGDQNINLNVHRDDPVQRWRTCVEIFDIVDTGNHYGIDYEISRVKLEVERIRLLEWGNAVGFGIASDQTASKLDSRLERNEIRDTVLRLLGCVYHVFDKAERLQEQYGLRPITATQDESNELRILPLGSIFKRAYKPLLKLSKDRQHNTPSSQRKIWAIRDKKKFQEMVNEIKGFNDSLDQLFPDVKKFTSENMKNEIDRSEDVKALQSLQEATTDDHDDISEIASDRLEVMGATAITGSQMGETNGTRDTHLQPETTNEEPVDENHAVRKLVEATESFVSKKREGRLTLRLTGPSRYSATVTAGTYWDDEESDSSWNNHGKGFLKSFHASFDLYFKKKYTNTNRETSYEYTDEGSVLFDVECHSKHQNMNPGTVTVEGFGMECWSYEISFGKPRGDPIMVSYEELPEVPGRKLLRRINELSRVQKFGWNPKQEEADLKEFFGNNIILLNRTDIFADFTATSSIASEWCGPEEKMIGIWNLLYQIILAKELALRLGHKGSGGSYSGYTQRVLAALIVQDLWLRNIGITVVDAKISPQDVGRPLITSIVERNKVEALKEKGNEAFKNGQWQKAVDFYTEALKLDRSNAIYYSNRSAALLSLERFKEAVIDAYTATQLDPKYAKAWSRLGLAEFKLGHESRAQRAYERAIEISGADSTALMEQGLVDAKAKIDADIKAIKEEKDEEKKDQLRKNLLDQDWDLTCKVYEVHSRVHQQQVEGLLLFAERMAWPYINEVRDYAEDVYGNLRSGGSVPLHLHDWLFGMTLPGKWMSFKIMAALVLCTPSISAGLNIAQYYDCGVSLLKKSYWRVRTVLGRVLGCLPNVISLCGWVGPCLVPIEFIPPLSEDAKRKPRYIHLNARTFSSTTGYDDDDDVIYIGRYDYNDAILLQPDEDLEDWIAAIEDSDKWVCPQPPLREFVTCTIKSIRLKKLPSDINIATQMASKGLSEEEVEAKTEYRASIVFSMDNNEDTVTYTLYTNPVFITPPPCHSGPHEVHARELSRYQKDVWIVDRLKDHTPEDFDNDVMIINATGKGTEVIARAWCAERGKNAVIRRTGGPCFVCSVRAAGKGGLGMGVLIWVS</sequence>
<comment type="caution">
    <text evidence="4">The sequence shown here is derived from an EMBL/GenBank/DDBJ whole genome shotgun (WGS) entry which is preliminary data.</text>
</comment>
<dbReference type="Pfam" id="PF14479">
    <property type="entry name" value="HeLo"/>
    <property type="match status" value="1"/>
</dbReference>
<feature type="region of interest" description="Disordered" evidence="2">
    <location>
        <begin position="260"/>
        <end position="283"/>
    </location>
</feature>
<dbReference type="InterPro" id="IPR019734">
    <property type="entry name" value="TPR_rpt"/>
</dbReference>
<accession>A0A409XHC6</accession>
<dbReference type="SMART" id="SM00028">
    <property type="entry name" value="TPR"/>
    <property type="match status" value="3"/>
</dbReference>
<dbReference type="Pfam" id="PF13181">
    <property type="entry name" value="TPR_8"/>
    <property type="match status" value="1"/>
</dbReference>
<dbReference type="InterPro" id="IPR038305">
    <property type="entry name" value="HeLo_sf"/>
</dbReference>
<dbReference type="InterPro" id="IPR029498">
    <property type="entry name" value="HeLo_dom"/>
</dbReference>
<dbReference type="Gene3D" id="1.25.40.10">
    <property type="entry name" value="Tetratricopeptide repeat domain"/>
    <property type="match status" value="1"/>
</dbReference>
<dbReference type="AlphaFoldDB" id="A0A409XHC6"/>
<proteinExistence type="predicted"/>
<evidence type="ECO:0000313" key="5">
    <source>
        <dbReference type="Proteomes" id="UP000283269"/>
    </source>
</evidence>
<dbReference type="PANTHER" id="PTHR42345:SF2">
    <property type="entry name" value="HELICASE-LIKE PROTEIN"/>
    <property type="match status" value="1"/>
</dbReference>
<reference evidence="4 5" key="1">
    <citation type="journal article" date="2018" name="Evol. Lett.">
        <title>Horizontal gene cluster transfer increased hallucinogenic mushroom diversity.</title>
        <authorList>
            <person name="Reynolds H.T."/>
            <person name="Vijayakumar V."/>
            <person name="Gluck-Thaler E."/>
            <person name="Korotkin H.B."/>
            <person name="Matheny P.B."/>
            <person name="Slot J.C."/>
        </authorList>
    </citation>
    <scope>NUCLEOTIDE SEQUENCE [LARGE SCALE GENOMIC DNA]</scope>
    <source>
        <strain evidence="4 5">2631</strain>
    </source>
</reference>
<evidence type="ECO:0000313" key="4">
    <source>
        <dbReference type="EMBL" id="PPQ90154.1"/>
    </source>
</evidence>
<gene>
    <name evidence="4" type="ORF">CVT25_012465</name>
</gene>
<feature type="repeat" description="TPR" evidence="1">
    <location>
        <begin position="641"/>
        <end position="674"/>
    </location>
</feature>
<dbReference type="EMBL" id="NHYD01001696">
    <property type="protein sequence ID" value="PPQ90154.1"/>
    <property type="molecule type" value="Genomic_DNA"/>
</dbReference>
<dbReference type="InterPro" id="IPR011990">
    <property type="entry name" value="TPR-like_helical_dom_sf"/>
</dbReference>
<feature type="repeat" description="TPR" evidence="1">
    <location>
        <begin position="573"/>
        <end position="606"/>
    </location>
</feature>
<dbReference type="STRING" id="93625.A0A409XHC6"/>
<keyword evidence="1" id="KW-0802">TPR repeat</keyword>
<dbReference type="Gene3D" id="1.20.120.1020">
    <property type="entry name" value="Prion-inhibition and propagation, HeLo domain"/>
    <property type="match status" value="1"/>
</dbReference>